<dbReference type="SUPFAM" id="SSF53474">
    <property type="entry name" value="alpha/beta-Hydrolases"/>
    <property type="match status" value="1"/>
</dbReference>
<feature type="transmembrane region" description="Helical" evidence="1">
    <location>
        <begin position="131"/>
        <end position="154"/>
    </location>
</feature>
<dbReference type="EMBL" id="FZNR01000037">
    <property type="protein sequence ID" value="SNT07967.1"/>
    <property type="molecule type" value="Genomic_DNA"/>
</dbReference>
<sequence length="351" mass="38214">MSREHVFVTLVHGTRWLDRLRRRVPPWVENGRLRAALESPDVTVEAFLWSGGHSYSARARAAAELENFLAEQAKRGGRQWIVAHSHGGNVALHAADRLRRLDESFNDLKVVTLATPFLQARDSPPRSWAKAIALFTVICGGFAVLNALAPMIQLFGWVRVLAWVLAVVFVLHLVLMLVSAVRHGGWLDDARRKEFVATIHAPEAEPERTMAVRAASDEASAALGWGQFIAWLGLGATQWMTPRMIIGTAAVGASAAVGILGAVSSDWRIHAVLIAVSFTHLAIVLPALTALLVFGWDGPYGVLFARVSVEAVPPGTPAVWQLQPFAPGRGLAHSKLYSTQEVIDGLVRLVH</sequence>
<proteinExistence type="predicted"/>
<dbReference type="Proteomes" id="UP000198415">
    <property type="component" value="Unassembled WGS sequence"/>
</dbReference>
<organism evidence="2 3">
    <name type="scientific">Actinoplanes regularis</name>
    <dbReference type="NCBI Taxonomy" id="52697"/>
    <lineage>
        <taxon>Bacteria</taxon>
        <taxon>Bacillati</taxon>
        <taxon>Actinomycetota</taxon>
        <taxon>Actinomycetes</taxon>
        <taxon>Micromonosporales</taxon>
        <taxon>Micromonosporaceae</taxon>
        <taxon>Actinoplanes</taxon>
    </lineage>
</organism>
<feature type="transmembrane region" description="Helical" evidence="1">
    <location>
        <begin position="244"/>
        <end position="263"/>
    </location>
</feature>
<accession>A0A239JQ44</accession>
<name>A0A239JQ44_9ACTN</name>
<protein>
    <recommendedName>
        <fullName evidence="4">Alpha/beta hydrolase family protein</fullName>
    </recommendedName>
</protein>
<dbReference type="InterPro" id="IPR029058">
    <property type="entry name" value="AB_hydrolase_fold"/>
</dbReference>
<evidence type="ECO:0008006" key="4">
    <source>
        <dbReference type="Google" id="ProtNLM"/>
    </source>
</evidence>
<evidence type="ECO:0000313" key="2">
    <source>
        <dbReference type="EMBL" id="SNT07967.1"/>
    </source>
</evidence>
<keyword evidence="1" id="KW-1133">Transmembrane helix</keyword>
<feature type="transmembrane region" description="Helical" evidence="1">
    <location>
        <begin position="269"/>
        <end position="296"/>
    </location>
</feature>
<keyword evidence="3" id="KW-1185">Reference proteome</keyword>
<keyword evidence="1" id="KW-0472">Membrane</keyword>
<evidence type="ECO:0000256" key="1">
    <source>
        <dbReference type="SAM" id="Phobius"/>
    </source>
</evidence>
<dbReference type="AlphaFoldDB" id="A0A239JQ44"/>
<keyword evidence="1" id="KW-0812">Transmembrane</keyword>
<feature type="transmembrane region" description="Helical" evidence="1">
    <location>
        <begin position="160"/>
        <end position="181"/>
    </location>
</feature>
<gene>
    <name evidence="2" type="ORF">SAMN06264365_13718</name>
</gene>
<dbReference type="OrthoDB" id="5188517at2"/>
<reference evidence="2 3" key="1">
    <citation type="submission" date="2017-06" db="EMBL/GenBank/DDBJ databases">
        <authorList>
            <person name="Kim H.J."/>
            <person name="Triplett B.A."/>
        </authorList>
    </citation>
    <scope>NUCLEOTIDE SEQUENCE [LARGE SCALE GENOMIC DNA]</scope>
    <source>
        <strain evidence="2 3">DSM 43151</strain>
    </source>
</reference>
<evidence type="ECO:0000313" key="3">
    <source>
        <dbReference type="Proteomes" id="UP000198415"/>
    </source>
</evidence>
<dbReference type="RefSeq" id="WP_143232915.1">
    <property type="nucleotide sequence ID" value="NZ_BOMU01000129.1"/>
</dbReference>
<dbReference type="Gene3D" id="3.40.50.1820">
    <property type="entry name" value="alpha/beta hydrolase"/>
    <property type="match status" value="1"/>
</dbReference>